<feature type="compositionally biased region" description="Polar residues" evidence="1">
    <location>
        <begin position="141"/>
        <end position="165"/>
    </location>
</feature>
<feature type="region of interest" description="Disordered" evidence="1">
    <location>
        <begin position="141"/>
        <end position="183"/>
    </location>
</feature>
<feature type="compositionally biased region" description="Basic and acidic residues" evidence="1">
    <location>
        <begin position="167"/>
        <end position="183"/>
    </location>
</feature>
<name>A0A8S5T0L3_9CAUD</name>
<evidence type="ECO:0000313" key="2">
    <source>
        <dbReference type="EMBL" id="DAF56479.1"/>
    </source>
</evidence>
<sequence>MSKLLINEQPLQVLPSLANIIGLNEAIVLQQLHFFLRISRNKIGGRSWVYNTINDWQSEFSFWSVKTVQRTIENLEKSGLVVSTDKFNKMKMDKTKWYTIDYQKLSEILPENEKTPFGQNDQMETPKKENAFGQNDQMTFGQNDQSNNQRNKNINITPISPNGESANAEHTEVGGADKPHTDKKQNSIKVNYSVVAETYNDLVKELNSNLPLIANPSQLSDKRKKAIKKLAQVFIKRFEIDTDVESALGEYFKDFLKSAPNFYFGENNRGWKADFEYILRETTLDKVLEGNW</sequence>
<evidence type="ECO:0000256" key="1">
    <source>
        <dbReference type="SAM" id="MobiDB-lite"/>
    </source>
</evidence>
<protein>
    <submittedName>
        <fullName evidence="2">Helix-turn-helix domain protein</fullName>
    </submittedName>
</protein>
<organism evidence="2">
    <name type="scientific">Siphoviridae sp. ctRwl19</name>
    <dbReference type="NCBI Taxonomy" id="2827871"/>
    <lineage>
        <taxon>Viruses</taxon>
        <taxon>Duplodnaviria</taxon>
        <taxon>Heunggongvirae</taxon>
        <taxon>Uroviricota</taxon>
        <taxon>Caudoviricetes</taxon>
    </lineage>
</organism>
<reference evidence="2" key="1">
    <citation type="journal article" date="2021" name="Proc. Natl. Acad. Sci. U.S.A.">
        <title>A Catalog of Tens of Thousands of Viruses from Human Metagenomes Reveals Hidden Associations with Chronic Diseases.</title>
        <authorList>
            <person name="Tisza M.J."/>
            <person name="Buck C.B."/>
        </authorList>
    </citation>
    <scope>NUCLEOTIDE SEQUENCE</scope>
    <source>
        <strain evidence="2">CtRwl19</strain>
    </source>
</reference>
<dbReference type="EMBL" id="BK032716">
    <property type="protein sequence ID" value="DAF56479.1"/>
    <property type="molecule type" value="Genomic_DNA"/>
</dbReference>
<proteinExistence type="predicted"/>
<accession>A0A8S5T0L3</accession>